<dbReference type="InterPro" id="IPR050231">
    <property type="entry name" value="Iron_ascorbate_oxido_reductase"/>
</dbReference>
<evidence type="ECO:0000313" key="9">
    <source>
        <dbReference type="Proteomes" id="UP001386955"/>
    </source>
</evidence>
<evidence type="ECO:0000256" key="2">
    <source>
        <dbReference type="ARBA" id="ARBA00022723"/>
    </source>
</evidence>
<dbReference type="PANTHER" id="PTHR47990">
    <property type="entry name" value="2-OXOGLUTARATE (2OG) AND FE(II)-DEPENDENT OXYGENASE SUPERFAMILY PROTEIN-RELATED"/>
    <property type="match status" value="1"/>
</dbReference>
<comment type="similarity">
    <text evidence="1">Belongs to the iron/ascorbate-dependent oxidoreductase family.</text>
</comment>
<organism evidence="8 9">
    <name type="scientific">Psophocarpus tetragonolobus</name>
    <name type="common">Winged bean</name>
    <name type="synonym">Dolichos tetragonolobus</name>
    <dbReference type="NCBI Taxonomy" id="3891"/>
    <lineage>
        <taxon>Eukaryota</taxon>
        <taxon>Viridiplantae</taxon>
        <taxon>Streptophyta</taxon>
        <taxon>Embryophyta</taxon>
        <taxon>Tracheophyta</taxon>
        <taxon>Spermatophyta</taxon>
        <taxon>Magnoliopsida</taxon>
        <taxon>eudicotyledons</taxon>
        <taxon>Gunneridae</taxon>
        <taxon>Pentapetalae</taxon>
        <taxon>rosids</taxon>
        <taxon>fabids</taxon>
        <taxon>Fabales</taxon>
        <taxon>Fabaceae</taxon>
        <taxon>Papilionoideae</taxon>
        <taxon>50 kb inversion clade</taxon>
        <taxon>NPAAA clade</taxon>
        <taxon>indigoferoid/millettioid clade</taxon>
        <taxon>Phaseoleae</taxon>
        <taxon>Psophocarpus</taxon>
    </lineage>
</organism>
<accession>A0AAN9SBQ3</accession>
<keyword evidence="4" id="KW-0560">Oxidoreductase</keyword>
<evidence type="ECO:0000259" key="7">
    <source>
        <dbReference type="Pfam" id="PF03171"/>
    </source>
</evidence>
<sequence>MTSQAASLPIVDFTNQNMKVGTEAWLSACHVVKASLEDHGCYLARFDQIGEELRNSVVSEMEQVYSLPEETKKQETSEKLFHGYIGQVSFLPLYESVGIDDPVTMAGCQKFAHIMWPQGNHRFSESVNKYAKLLSELDRMTRRMVCESYGVDMKICESFIESTNYLLRSFKYRAPQMSESDVGIHSHTDMSITSVLHQLNNLEGLEIKLKGGEWFKVDASPSMIVVMAGDAFQCWSNGRIRACQHRVTMSAKKTRYSMGLSSFSCEIVEIPLKLVDEQHPLRYKPFDHYGYLRFFDKEKIKEHNFRLTAFCGIK</sequence>
<feature type="domain" description="Isopenicillin N synthase-like Fe(2+) 2OG dioxygenase" evidence="7">
    <location>
        <begin position="170"/>
        <end position="258"/>
    </location>
</feature>
<gene>
    <name evidence="8" type="ORF">VNO78_21431</name>
</gene>
<proteinExistence type="inferred from homology"/>
<evidence type="ECO:0000256" key="4">
    <source>
        <dbReference type="ARBA" id="ARBA00023002"/>
    </source>
</evidence>
<keyword evidence="3" id="KW-0223">Dioxygenase</keyword>
<dbReference type="Proteomes" id="UP001386955">
    <property type="component" value="Unassembled WGS sequence"/>
</dbReference>
<protein>
    <recommendedName>
        <fullName evidence="7">Isopenicillin N synthase-like Fe(2+) 2OG dioxygenase domain-containing protein</fullName>
    </recommendedName>
</protein>
<dbReference type="InterPro" id="IPR027443">
    <property type="entry name" value="IPNS-like_sf"/>
</dbReference>
<dbReference type="Pfam" id="PF03171">
    <property type="entry name" value="2OG-FeII_Oxy"/>
    <property type="match status" value="1"/>
</dbReference>
<dbReference type="SUPFAM" id="SSF51197">
    <property type="entry name" value="Clavaminate synthase-like"/>
    <property type="match status" value="1"/>
</dbReference>
<evidence type="ECO:0000256" key="6">
    <source>
        <dbReference type="ARBA" id="ARBA00057022"/>
    </source>
</evidence>
<comment type="caution">
    <text evidence="8">The sequence shown here is derived from an EMBL/GenBank/DDBJ whole genome shotgun (WGS) entry which is preliminary data.</text>
</comment>
<evidence type="ECO:0000256" key="1">
    <source>
        <dbReference type="ARBA" id="ARBA00008056"/>
    </source>
</evidence>
<comment type="function">
    <text evidence="6">Probable 2-oxoglutarate-dependent dioxygenase that may be involved in glucosinolates biosynthesis. May play a role in the production of aliphatic glucosinolates.</text>
</comment>
<evidence type="ECO:0000256" key="5">
    <source>
        <dbReference type="ARBA" id="ARBA00023004"/>
    </source>
</evidence>
<dbReference type="InterPro" id="IPR044861">
    <property type="entry name" value="IPNS-like_FE2OG_OXY"/>
</dbReference>
<dbReference type="Gene3D" id="2.60.120.330">
    <property type="entry name" value="B-lactam Antibiotic, Isopenicillin N Synthase, Chain"/>
    <property type="match status" value="1"/>
</dbReference>
<dbReference type="GO" id="GO:0046872">
    <property type="term" value="F:metal ion binding"/>
    <property type="evidence" value="ECO:0007669"/>
    <property type="project" value="UniProtKB-KW"/>
</dbReference>
<keyword evidence="5" id="KW-0408">Iron</keyword>
<dbReference type="FunFam" id="2.60.120.330:FF:000022">
    <property type="entry name" value="Probable 2-oxoglutarate-dependent dioxygenase AOP1.2"/>
    <property type="match status" value="1"/>
</dbReference>
<dbReference type="EMBL" id="JAYMYS010000005">
    <property type="protein sequence ID" value="KAK7392981.1"/>
    <property type="molecule type" value="Genomic_DNA"/>
</dbReference>
<evidence type="ECO:0000256" key="3">
    <source>
        <dbReference type="ARBA" id="ARBA00022964"/>
    </source>
</evidence>
<keyword evidence="2" id="KW-0479">Metal-binding</keyword>
<dbReference type="AlphaFoldDB" id="A0AAN9SBQ3"/>
<dbReference type="GO" id="GO:0051213">
    <property type="term" value="F:dioxygenase activity"/>
    <property type="evidence" value="ECO:0007669"/>
    <property type="project" value="UniProtKB-KW"/>
</dbReference>
<reference evidence="8 9" key="1">
    <citation type="submission" date="2024-01" db="EMBL/GenBank/DDBJ databases">
        <title>The genomes of 5 underutilized Papilionoideae crops provide insights into root nodulation and disease resistanc.</title>
        <authorList>
            <person name="Jiang F."/>
        </authorList>
    </citation>
    <scope>NUCLEOTIDE SEQUENCE [LARGE SCALE GENOMIC DNA]</scope>
    <source>
        <strain evidence="8">DUOXIRENSHENG_FW03</strain>
        <tissue evidence="8">Leaves</tissue>
    </source>
</reference>
<evidence type="ECO:0000313" key="8">
    <source>
        <dbReference type="EMBL" id="KAK7392981.1"/>
    </source>
</evidence>
<keyword evidence="9" id="KW-1185">Reference proteome</keyword>
<name>A0AAN9SBQ3_PSOTE</name>